<name>A0A1A9WYP9_9MUSC</name>
<sequence length="126" mass="13416">MNSKSFNTLTIYLSVCITVPILVVAVTAVAVVAVAVVAVLVVVIVVVVVGGDTNSMGSNSSRREYCSQLVLKLTLSANLSPLLTSKATIGSIQVPIRFPKNIAIVYRSLRGSSMTEIRIGFYTQKI</sequence>
<keyword evidence="1" id="KW-0472">Membrane</keyword>
<evidence type="ECO:0000256" key="1">
    <source>
        <dbReference type="SAM" id="Phobius"/>
    </source>
</evidence>
<dbReference type="Proteomes" id="UP000091820">
    <property type="component" value="Unassembled WGS sequence"/>
</dbReference>
<keyword evidence="1" id="KW-0812">Transmembrane</keyword>
<dbReference type="VEuPathDB" id="VectorBase:GBRI037518"/>
<reference evidence="2" key="2">
    <citation type="submission" date="2020-05" db="UniProtKB">
        <authorList>
            <consortium name="EnsemblMetazoa"/>
        </authorList>
    </citation>
    <scope>IDENTIFICATION</scope>
    <source>
        <strain evidence="2">IAEA</strain>
    </source>
</reference>
<feature type="transmembrane region" description="Helical" evidence="1">
    <location>
        <begin position="20"/>
        <end position="49"/>
    </location>
</feature>
<evidence type="ECO:0000313" key="2">
    <source>
        <dbReference type="EnsemblMetazoa" id="GBRI037518-PA"/>
    </source>
</evidence>
<keyword evidence="3" id="KW-1185">Reference proteome</keyword>
<reference evidence="3" key="1">
    <citation type="submission" date="2014-03" db="EMBL/GenBank/DDBJ databases">
        <authorList>
            <person name="Aksoy S."/>
            <person name="Warren W."/>
            <person name="Wilson R.K."/>
        </authorList>
    </citation>
    <scope>NUCLEOTIDE SEQUENCE [LARGE SCALE GENOMIC DNA]</scope>
    <source>
        <strain evidence="3">IAEA</strain>
    </source>
</reference>
<organism evidence="2 3">
    <name type="scientific">Glossina brevipalpis</name>
    <dbReference type="NCBI Taxonomy" id="37001"/>
    <lineage>
        <taxon>Eukaryota</taxon>
        <taxon>Metazoa</taxon>
        <taxon>Ecdysozoa</taxon>
        <taxon>Arthropoda</taxon>
        <taxon>Hexapoda</taxon>
        <taxon>Insecta</taxon>
        <taxon>Pterygota</taxon>
        <taxon>Neoptera</taxon>
        <taxon>Endopterygota</taxon>
        <taxon>Diptera</taxon>
        <taxon>Brachycera</taxon>
        <taxon>Muscomorpha</taxon>
        <taxon>Hippoboscoidea</taxon>
        <taxon>Glossinidae</taxon>
        <taxon>Glossina</taxon>
    </lineage>
</organism>
<protein>
    <recommendedName>
        <fullName evidence="4">Transmembrane protein</fullName>
    </recommendedName>
</protein>
<accession>A0A1A9WYP9</accession>
<keyword evidence="1" id="KW-1133">Transmembrane helix</keyword>
<evidence type="ECO:0000313" key="3">
    <source>
        <dbReference type="Proteomes" id="UP000091820"/>
    </source>
</evidence>
<dbReference type="EnsemblMetazoa" id="GBRI037518-RA">
    <property type="protein sequence ID" value="GBRI037518-PA"/>
    <property type="gene ID" value="GBRI037518"/>
</dbReference>
<proteinExistence type="predicted"/>
<evidence type="ECO:0008006" key="4">
    <source>
        <dbReference type="Google" id="ProtNLM"/>
    </source>
</evidence>
<dbReference type="AlphaFoldDB" id="A0A1A9WYP9"/>